<dbReference type="EMBL" id="FXAM01000002">
    <property type="protein sequence ID" value="SMF97490.1"/>
    <property type="molecule type" value="Genomic_DNA"/>
</dbReference>
<sequence length="374" mass="40218">MESTIEGELQSLGNEGFEGWAWDSGKPYDPVEVEVMCNGVVIARTLADGFSLDLVKQRKGNGMHTFSVIPETLPKGDYPLNIWARVVGQETPLAGQLSIRSRAEFIGILPKPLLNDYKGYIDGIRDGMMVGWVFNLAFPGDEVEVELLDGERVVATALASRYRGDVEGQHPEGGNSGFELPLTYDLIDGRVHSLRVRVVDSGYELANSPVLFGPSAANTLITEILRIREVTSTLDRQLAEFPATFETLARELLGRFEAFYSIQRDAFERELQEVKKAALGMPARYYAEPLPGAVDAAPVVVEDAGIKIDTGEVVLAIAVTAAAEIQADAADVVEAVEARADTGGIPAVVAGAEVETQAAAIPATGTGTRRKRSG</sequence>
<dbReference type="STRING" id="1760988.SAMN02949497_0520"/>
<accession>A0A1Y6D4Y6</accession>
<gene>
    <name evidence="1" type="ORF">SAMN02949497_0520</name>
</gene>
<evidence type="ECO:0000313" key="1">
    <source>
        <dbReference type="EMBL" id="SMF97490.1"/>
    </source>
</evidence>
<evidence type="ECO:0000313" key="2">
    <source>
        <dbReference type="Proteomes" id="UP000192923"/>
    </source>
</evidence>
<dbReference type="AlphaFoldDB" id="A0A1Y6D4Y6"/>
<protein>
    <submittedName>
        <fullName evidence="1">Uncharacterized protein</fullName>
    </submittedName>
</protein>
<keyword evidence="2" id="KW-1185">Reference proteome</keyword>
<organism evidence="1 2">
    <name type="scientific">Methylomagnum ishizawai</name>
    <dbReference type="NCBI Taxonomy" id="1760988"/>
    <lineage>
        <taxon>Bacteria</taxon>
        <taxon>Pseudomonadati</taxon>
        <taxon>Pseudomonadota</taxon>
        <taxon>Gammaproteobacteria</taxon>
        <taxon>Methylococcales</taxon>
        <taxon>Methylococcaceae</taxon>
        <taxon>Methylomagnum</taxon>
    </lineage>
</organism>
<name>A0A1Y6D4Y6_9GAMM</name>
<proteinExistence type="predicted"/>
<dbReference type="Proteomes" id="UP000192923">
    <property type="component" value="Unassembled WGS sequence"/>
</dbReference>
<reference evidence="1 2" key="1">
    <citation type="submission" date="2016-12" db="EMBL/GenBank/DDBJ databases">
        <authorList>
            <person name="Song W.-J."/>
            <person name="Kurnit D.M."/>
        </authorList>
    </citation>
    <scope>NUCLEOTIDE SEQUENCE [LARGE SCALE GENOMIC DNA]</scope>
    <source>
        <strain evidence="1 2">175</strain>
    </source>
</reference>